<dbReference type="AlphaFoldDB" id="A0A3S0K4W4"/>
<organism evidence="1 2">
    <name type="scientific">Bacillus yapensis</name>
    <dbReference type="NCBI Taxonomy" id="2492960"/>
    <lineage>
        <taxon>Bacteria</taxon>
        <taxon>Bacillati</taxon>
        <taxon>Bacillota</taxon>
        <taxon>Bacilli</taxon>
        <taxon>Bacillales</taxon>
        <taxon>Bacillaceae</taxon>
        <taxon>Bacillus</taxon>
    </lineage>
</organism>
<dbReference type="Proteomes" id="UP000271374">
    <property type="component" value="Unassembled WGS sequence"/>
</dbReference>
<dbReference type="InterPro" id="IPR015424">
    <property type="entry name" value="PyrdxlP-dep_Trfase"/>
</dbReference>
<dbReference type="InterPro" id="IPR009651">
    <property type="entry name" value="Met_g_lyase_put"/>
</dbReference>
<dbReference type="OrthoDB" id="9764766at2"/>
<reference evidence="1 2" key="1">
    <citation type="submission" date="2018-12" db="EMBL/GenBank/DDBJ databases">
        <title>Bacillus yapensis draft genome sequence.</title>
        <authorList>
            <person name="Yu L."/>
            <person name="Xu X."/>
            <person name="Tang X."/>
        </authorList>
    </citation>
    <scope>NUCLEOTIDE SEQUENCE [LARGE SCALE GENOMIC DNA]</scope>
    <source>
        <strain evidence="1 2">XXST-01</strain>
    </source>
</reference>
<dbReference type="PANTHER" id="PTHR46658">
    <property type="entry name" value="CYS OR MET METABOLISM PYRIDOXAL-PHOSPHATE-DEPENDENT ENZYME"/>
    <property type="match status" value="1"/>
</dbReference>
<dbReference type="GO" id="GO:0016829">
    <property type="term" value="F:lyase activity"/>
    <property type="evidence" value="ECO:0007669"/>
    <property type="project" value="UniProtKB-KW"/>
</dbReference>
<dbReference type="PANTHER" id="PTHR46658:SF1">
    <property type="entry name" value="CYS OR MET METABOLISM PYRIDOXAL-PHOSPHATE-DEPENDENT ENZYME"/>
    <property type="match status" value="1"/>
</dbReference>
<dbReference type="InterPro" id="IPR015421">
    <property type="entry name" value="PyrdxlP-dep_Trfase_major"/>
</dbReference>
<evidence type="ECO:0000313" key="1">
    <source>
        <dbReference type="EMBL" id="RTR35669.1"/>
    </source>
</evidence>
<name>A0A3S0K4W4_9BACI</name>
<dbReference type="SUPFAM" id="SSF53383">
    <property type="entry name" value="PLP-dependent transferases"/>
    <property type="match status" value="1"/>
</dbReference>
<accession>A0A3S0K4W4</accession>
<evidence type="ECO:0000313" key="2">
    <source>
        <dbReference type="Proteomes" id="UP000271374"/>
    </source>
</evidence>
<dbReference type="Gene3D" id="3.40.640.10">
    <property type="entry name" value="Type I PLP-dependent aspartate aminotransferase-like (Major domain)"/>
    <property type="match status" value="1"/>
</dbReference>
<dbReference type="Gene3D" id="3.90.1150.60">
    <property type="entry name" value="Methioning gamme-lyase, C-terminal domain"/>
    <property type="match status" value="1"/>
</dbReference>
<keyword evidence="1" id="KW-0456">Lyase</keyword>
<protein>
    <submittedName>
        <fullName evidence="1">Methionine gamma-lyase family protein</fullName>
    </submittedName>
</protein>
<comment type="caution">
    <text evidence="1">The sequence shown here is derived from an EMBL/GenBank/DDBJ whole genome shotgun (WGS) entry which is preliminary data.</text>
</comment>
<dbReference type="EMBL" id="RXNT01000002">
    <property type="protein sequence ID" value="RTR35669.1"/>
    <property type="molecule type" value="Genomic_DNA"/>
</dbReference>
<keyword evidence="2" id="KW-1185">Reference proteome</keyword>
<dbReference type="Pfam" id="PF06838">
    <property type="entry name" value="Met_gamma_lyase"/>
    <property type="match status" value="1"/>
</dbReference>
<gene>
    <name evidence="1" type="ORF">EKG37_03280</name>
</gene>
<proteinExistence type="predicted"/>
<sequence length="423" mass="46443">MFQQLKYGNKLEKIIKEVEVKIEPLHKEIDERIDRNQFRVLTSFQNKRVSDSHFIPSTGYGYDDIGRDTLEEIYAEVFGGEAGLVRPQIISGTHAISIALFGVLRPGDELLYITGKPYDTLEEIVGIRGNGVGSLKEYGISYNSVALTEEGQIDYPAIKAAMKPNTKMIGIQRSKGYANRPSFTIAQIKEMIAFVKEIKPDTVVFVDNCYGEFVEDLEPCHVGADLMAGSLIKNPGGGLAKTGGYLVGKQEWIEACSYRLTSPGIGREAGASLYSLQEMYQGFFLAPHVVGQALKGAILTAATLEKLGMNTNPKWNAARTDLIQSVQFDDKEKMVAFCQAIQFASPINSHVTPYPSYMPGYEDDVIMAAGTFIQGASIELTADGPTRPPYVAYVQGGLTYSHVKMAICLALNHLLEKGLLQVD</sequence>
<dbReference type="RefSeq" id="WP_126406176.1">
    <property type="nucleotide sequence ID" value="NZ_RXNT01000002.1"/>
</dbReference>